<sequence>MIEVKVWSFIFWIVLIATSFSLIASSYAAVPPLGDANCKEESCDSANCASVDCSFGKVMDDPSSPCGCCKLCIFYIGENEACGVNMNNRECGPGLTCAIQNPGSEYKCVKLETACFKAQIDYDDRKLNGSLGMYETRPRCDDNGDFIARKCQPGSSCYCVDVGNNRIFGESPPSYATSDVAMNCECSRAYQTAAQQDSLRTVQFPHCLPNGNYDLLQCVNQACFCIDSANQTLTSSIQPITAIMELPCYKTNLHTPNYYRPCELERIKAKMLTNSYNRQNITLIGIEQPECSPDGFYQPLMQTKSTFYCADPYGEKIEHFEIEKESVNANSTNCKCARTRYWLTNQNVAKPFCCTNGNYRPIQCRGGVCFCVDPDGNQIGIEVQTDKLTELKCYQQDQYPNC</sequence>
<evidence type="ECO:0000256" key="2">
    <source>
        <dbReference type="ARBA" id="ARBA00022525"/>
    </source>
</evidence>
<keyword evidence="3" id="KW-0677">Repeat</keyword>
<evidence type="ECO:0000256" key="6">
    <source>
        <dbReference type="SAM" id="SignalP"/>
    </source>
</evidence>
<dbReference type="GO" id="GO:0005615">
    <property type="term" value="C:extracellular space"/>
    <property type="evidence" value="ECO:0007669"/>
    <property type="project" value="TreeGrafter"/>
</dbReference>
<evidence type="ECO:0000313" key="8">
    <source>
        <dbReference type="EMBL" id="KAI9550655.1"/>
    </source>
</evidence>
<evidence type="ECO:0000256" key="4">
    <source>
        <dbReference type="ARBA" id="ARBA00023157"/>
    </source>
</evidence>
<dbReference type="SUPFAM" id="SSF57610">
    <property type="entry name" value="Thyroglobulin type-1 domain"/>
    <property type="match status" value="4"/>
</dbReference>
<dbReference type="InterPro" id="IPR000716">
    <property type="entry name" value="Thyroglobulin_1"/>
</dbReference>
<evidence type="ECO:0000256" key="5">
    <source>
        <dbReference type="PROSITE-ProRule" id="PRU00500"/>
    </source>
</evidence>
<dbReference type="InterPro" id="IPR036857">
    <property type="entry name" value="Thyroglobulin_1_sf"/>
</dbReference>
<dbReference type="InterPro" id="IPR051950">
    <property type="entry name" value="Dev_reg/Prot_inhib"/>
</dbReference>
<protein>
    <recommendedName>
        <fullName evidence="7">Thyroglobulin type-1 domain-containing protein</fullName>
    </recommendedName>
</protein>
<dbReference type="Proteomes" id="UP000820818">
    <property type="component" value="Unassembled WGS sequence"/>
</dbReference>
<feature type="signal peptide" evidence="6">
    <location>
        <begin position="1"/>
        <end position="28"/>
    </location>
</feature>
<evidence type="ECO:0000256" key="3">
    <source>
        <dbReference type="ARBA" id="ARBA00022737"/>
    </source>
</evidence>
<reference evidence="8" key="1">
    <citation type="submission" date="2022-05" db="EMBL/GenBank/DDBJ databases">
        <title>A multi-omics perspective on studying reproductive biology in Daphnia sinensis.</title>
        <authorList>
            <person name="Jia J."/>
        </authorList>
    </citation>
    <scope>NUCLEOTIDE SEQUENCE</scope>
    <source>
        <strain evidence="8">WSL</strain>
    </source>
</reference>
<evidence type="ECO:0000313" key="9">
    <source>
        <dbReference type="Proteomes" id="UP000820818"/>
    </source>
</evidence>
<evidence type="ECO:0000256" key="1">
    <source>
        <dbReference type="ARBA" id="ARBA00004613"/>
    </source>
</evidence>
<dbReference type="Pfam" id="PF00086">
    <property type="entry name" value="Thyroglobulin_1"/>
    <property type="match status" value="3"/>
</dbReference>
<dbReference type="GO" id="GO:0005604">
    <property type="term" value="C:basement membrane"/>
    <property type="evidence" value="ECO:0007669"/>
    <property type="project" value="TreeGrafter"/>
</dbReference>
<organism evidence="8 9">
    <name type="scientific">Daphnia sinensis</name>
    <dbReference type="NCBI Taxonomy" id="1820382"/>
    <lineage>
        <taxon>Eukaryota</taxon>
        <taxon>Metazoa</taxon>
        <taxon>Ecdysozoa</taxon>
        <taxon>Arthropoda</taxon>
        <taxon>Crustacea</taxon>
        <taxon>Branchiopoda</taxon>
        <taxon>Diplostraca</taxon>
        <taxon>Cladocera</taxon>
        <taxon>Anomopoda</taxon>
        <taxon>Daphniidae</taxon>
        <taxon>Daphnia</taxon>
        <taxon>Daphnia similis group</taxon>
    </lineage>
</organism>
<dbReference type="AlphaFoldDB" id="A0AAD5KW06"/>
<dbReference type="GO" id="GO:0007160">
    <property type="term" value="P:cell-matrix adhesion"/>
    <property type="evidence" value="ECO:0007669"/>
    <property type="project" value="TreeGrafter"/>
</dbReference>
<accession>A0AAD5KW06</accession>
<keyword evidence="4 5" id="KW-1015">Disulfide bond</keyword>
<dbReference type="PANTHER" id="PTHR12352">
    <property type="entry name" value="SECRETED MODULAR CALCIUM-BINDING PROTEIN"/>
    <property type="match status" value="1"/>
</dbReference>
<keyword evidence="2" id="KW-0964">Secreted</keyword>
<evidence type="ECO:0000259" key="7">
    <source>
        <dbReference type="PROSITE" id="PS51162"/>
    </source>
</evidence>
<dbReference type="PANTHER" id="PTHR12352:SF24">
    <property type="entry name" value="THYROGLOBULIN TYPE-1 DOMAIN-CONTAINING PROTEIN"/>
    <property type="match status" value="1"/>
</dbReference>
<dbReference type="PROSITE" id="PS51162">
    <property type="entry name" value="THYROGLOBULIN_1_2"/>
    <property type="match status" value="2"/>
</dbReference>
<feature type="domain" description="Thyroglobulin type-1" evidence="7">
    <location>
        <begin position="183"/>
        <end position="248"/>
    </location>
</feature>
<comment type="caution">
    <text evidence="8">The sequence shown here is derived from an EMBL/GenBank/DDBJ whole genome shotgun (WGS) entry which is preliminary data.</text>
</comment>
<dbReference type="EMBL" id="WJBH02000109">
    <property type="protein sequence ID" value="KAI9550655.1"/>
    <property type="molecule type" value="Genomic_DNA"/>
</dbReference>
<keyword evidence="9" id="KW-1185">Reference proteome</keyword>
<feature type="disulfide bond" evidence="5">
    <location>
        <begin position="334"/>
        <end position="353"/>
    </location>
</feature>
<dbReference type="Gene3D" id="4.10.800.10">
    <property type="entry name" value="Thyroglobulin type-1"/>
    <property type="match status" value="4"/>
</dbReference>
<keyword evidence="6" id="KW-0732">Signal</keyword>
<dbReference type="SMART" id="SM00211">
    <property type="entry name" value="TY"/>
    <property type="match status" value="4"/>
</dbReference>
<comment type="subcellular location">
    <subcellularLocation>
        <location evidence="1">Secreted</location>
    </subcellularLocation>
</comment>
<feature type="chain" id="PRO_5042135800" description="Thyroglobulin type-1 domain-containing protein" evidence="6">
    <location>
        <begin position="29"/>
        <end position="402"/>
    </location>
</feature>
<comment type="caution">
    <text evidence="5">Lacks conserved residue(s) required for the propagation of feature annotation.</text>
</comment>
<name>A0AAD5KW06_9CRUS</name>
<feature type="domain" description="Thyroglobulin type-1" evidence="7">
    <location>
        <begin position="331"/>
        <end position="393"/>
    </location>
</feature>
<proteinExistence type="predicted"/>
<gene>
    <name evidence="8" type="ORF">GHT06_004427</name>
</gene>